<dbReference type="OrthoDB" id="1887717at2759"/>
<keyword evidence="3" id="KW-1185">Reference proteome</keyword>
<evidence type="ECO:0000256" key="1">
    <source>
        <dbReference type="ARBA" id="ARBA00006974"/>
    </source>
</evidence>
<proteinExistence type="inferred from homology"/>
<dbReference type="Pfam" id="PF02519">
    <property type="entry name" value="Auxin_inducible"/>
    <property type="match status" value="1"/>
</dbReference>
<dbReference type="Proteomes" id="UP001055439">
    <property type="component" value="Chromosome 2"/>
</dbReference>
<comment type="similarity">
    <text evidence="1">Belongs to the ARG7 family.</text>
</comment>
<dbReference type="GO" id="GO:0009733">
    <property type="term" value="P:response to auxin"/>
    <property type="evidence" value="ECO:0007669"/>
    <property type="project" value="InterPro"/>
</dbReference>
<dbReference type="PANTHER" id="PTHR31374">
    <property type="entry name" value="AUXIN-INDUCED PROTEIN-LIKE-RELATED"/>
    <property type="match status" value="1"/>
</dbReference>
<protein>
    <submittedName>
        <fullName evidence="2">SAUR family</fullName>
    </submittedName>
</protein>
<sequence>MIPVTHLYHPLLAELLDKAQEVHDHHSAGPLRLPCSVDDFLHIRRLIGHQSSCSCTCC</sequence>
<organism evidence="2 3">
    <name type="scientific">Musa troglodytarum</name>
    <name type="common">fe'i banana</name>
    <dbReference type="NCBI Taxonomy" id="320322"/>
    <lineage>
        <taxon>Eukaryota</taxon>
        <taxon>Viridiplantae</taxon>
        <taxon>Streptophyta</taxon>
        <taxon>Embryophyta</taxon>
        <taxon>Tracheophyta</taxon>
        <taxon>Spermatophyta</taxon>
        <taxon>Magnoliopsida</taxon>
        <taxon>Liliopsida</taxon>
        <taxon>Zingiberales</taxon>
        <taxon>Musaceae</taxon>
        <taxon>Musa</taxon>
    </lineage>
</organism>
<dbReference type="InterPro" id="IPR003676">
    <property type="entry name" value="SAUR_fam"/>
</dbReference>
<gene>
    <name evidence="2" type="ORF">MUK42_28130</name>
</gene>
<dbReference type="EMBL" id="CP097504">
    <property type="protein sequence ID" value="URD86436.1"/>
    <property type="molecule type" value="Genomic_DNA"/>
</dbReference>
<evidence type="ECO:0000313" key="3">
    <source>
        <dbReference type="Proteomes" id="UP001055439"/>
    </source>
</evidence>
<evidence type="ECO:0000313" key="2">
    <source>
        <dbReference type="EMBL" id="URD86436.1"/>
    </source>
</evidence>
<dbReference type="AlphaFoldDB" id="A0A9E7F1Q6"/>
<name>A0A9E7F1Q6_9LILI</name>
<accession>A0A9E7F1Q6</accession>
<dbReference type="PANTHER" id="PTHR31374:SF228">
    <property type="entry name" value="SAUR FAMILY PROTEIN"/>
    <property type="match status" value="1"/>
</dbReference>
<reference evidence="2" key="1">
    <citation type="submission" date="2022-05" db="EMBL/GenBank/DDBJ databases">
        <title>The Musa troglodytarum L. genome provides insights into the mechanism of non-climacteric behaviour and enrichment of carotenoids.</title>
        <authorList>
            <person name="Wang J."/>
        </authorList>
    </citation>
    <scope>NUCLEOTIDE SEQUENCE</scope>
    <source>
        <tissue evidence="2">Leaf</tissue>
    </source>
</reference>